<dbReference type="OrthoDB" id="1658288at2759"/>
<dbReference type="Gene3D" id="3.40.1090.10">
    <property type="entry name" value="Cytosolic phospholipase A2 catalytic domain"/>
    <property type="match status" value="1"/>
</dbReference>
<evidence type="ECO:0000313" key="7">
    <source>
        <dbReference type="Proteomes" id="UP000777438"/>
    </source>
</evidence>
<comment type="caution">
    <text evidence="4">Lacks conserved residue(s) required for the propagation of feature annotation.</text>
</comment>
<protein>
    <submittedName>
        <fullName evidence="6">Acyl transferase/acyl hydrolase/lysophospholipase</fullName>
    </submittedName>
</protein>
<feature type="domain" description="PNPLA" evidence="5">
    <location>
        <begin position="1"/>
        <end position="162"/>
    </location>
</feature>
<keyword evidence="2" id="KW-0442">Lipid degradation</keyword>
<dbReference type="PANTHER" id="PTHR24185">
    <property type="entry name" value="CALCIUM-INDEPENDENT PHOSPHOLIPASE A2-GAMMA"/>
    <property type="match status" value="1"/>
</dbReference>
<proteinExistence type="predicted"/>
<sequence>MATIDPDSPPKPCECFDMINGTGAGDLVAIMLGRLRLTVEECIAAYTSLPRSAFNTAAPEQATKEIVANQGYDEDALLPNYTSTDCKVFVCTTSKEAGRAVCLTSYRSLGGVPHLFDSTKRWQACRATTTHTIFFDPIAIGLFQGQFVGDAVRANLPVKALWSQAQDFLGDDRLQRNLRCVVSIETGAYAMEPVRDDA</sequence>
<reference evidence="6 7" key="1">
    <citation type="journal article" date="2021" name="Nat. Commun.">
        <title>Genetic determinants of endophytism in the Arabidopsis root mycobiome.</title>
        <authorList>
            <person name="Mesny F."/>
            <person name="Miyauchi S."/>
            <person name="Thiergart T."/>
            <person name="Pickel B."/>
            <person name="Atanasova L."/>
            <person name="Karlsson M."/>
            <person name="Huettel B."/>
            <person name="Barry K.W."/>
            <person name="Haridas S."/>
            <person name="Chen C."/>
            <person name="Bauer D."/>
            <person name="Andreopoulos W."/>
            <person name="Pangilinan J."/>
            <person name="LaButti K."/>
            <person name="Riley R."/>
            <person name="Lipzen A."/>
            <person name="Clum A."/>
            <person name="Drula E."/>
            <person name="Henrissat B."/>
            <person name="Kohler A."/>
            <person name="Grigoriev I.V."/>
            <person name="Martin F.M."/>
            <person name="Hacquard S."/>
        </authorList>
    </citation>
    <scope>NUCLEOTIDE SEQUENCE [LARGE SCALE GENOMIC DNA]</scope>
    <source>
        <strain evidence="6 7">MPI-CAGE-CH-0241</strain>
    </source>
</reference>
<dbReference type="GO" id="GO:0016042">
    <property type="term" value="P:lipid catabolic process"/>
    <property type="evidence" value="ECO:0007669"/>
    <property type="project" value="UniProtKB-KW"/>
</dbReference>
<dbReference type="GO" id="GO:0016020">
    <property type="term" value="C:membrane"/>
    <property type="evidence" value="ECO:0007669"/>
    <property type="project" value="TreeGrafter"/>
</dbReference>
<dbReference type="GO" id="GO:0016740">
    <property type="term" value="F:transferase activity"/>
    <property type="evidence" value="ECO:0007669"/>
    <property type="project" value="UniProtKB-KW"/>
</dbReference>
<dbReference type="AlphaFoldDB" id="A0A9P9AMR3"/>
<keyword evidence="6" id="KW-0808">Transferase</keyword>
<evidence type="ECO:0000256" key="2">
    <source>
        <dbReference type="ARBA" id="ARBA00022963"/>
    </source>
</evidence>
<organism evidence="6 7">
    <name type="scientific">Thelonectria olida</name>
    <dbReference type="NCBI Taxonomy" id="1576542"/>
    <lineage>
        <taxon>Eukaryota</taxon>
        <taxon>Fungi</taxon>
        <taxon>Dikarya</taxon>
        <taxon>Ascomycota</taxon>
        <taxon>Pezizomycotina</taxon>
        <taxon>Sordariomycetes</taxon>
        <taxon>Hypocreomycetidae</taxon>
        <taxon>Hypocreales</taxon>
        <taxon>Nectriaceae</taxon>
        <taxon>Thelonectria</taxon>
    </lineage>
</organism>
<accession>A0A9P9AMR3</accession>
<evidence type="ECO:0000256" key="3">
    <source>
        <dbReference type="ARBA" id="ARBA00023098"/>
    </source>
</evidence>
<dbReference type="GO" id="GO:0046486">
    <property type="term" value="P:glycerolipid metabolic process"/>
    <property type="evidence" value="ECO:0007669"/>
    <property type="project" value="UniProtKB-ARBA"/>
</dbReference>
<dbReference type="PANTHER" id="PTHR24185:SF1">
    <property type="entry name" value="CALCIUM-INDEPENDENT PHOSPHOLIPASE A2-GAMMA"/>
    <property type="match status" value="1"/>
</dbReference>
<dbReference type="InterPro" id="IPR002641">
    <property type="entry name" value="PNPLA_dom"/>
</dbReference>
<keyword evidence="7" id="KW-1185">Reference proteome</keyword>
<keyword evidence="1 6" id="KW-0378">Hydrolase</keyword>
<evidence type="ECO:0000259" key="5">
    <source>
        <dbReference type="PROSITE" id="PS51635"/>
    </source>
</evidence>
<dbReference type="InterPro" id="IPR016035">
    <property type="entry name" value="Acyl_Trfase/lysoPLipase"/>
</dbReference>
<evidence type="ECO:0000256" key="4">
    <source>
        <dbReference type="PROSITE-ProRule" id="PRU01161"/>
    </source>
</evidence>
<dbReference type="GO" id="GO:0019369">
    <property type="term" value="P:arachidonate metabolic process"/>
    <property type="evidence" value="ECO:0007669"/>
    <property type="project" value="TreeGrafter"/>
</dbReference>
<dbReference type="Proteomes" id="UP000777438">
    <property type="component" value="Unassembled WGS sequence"/>
</dbReference>
<evidence type="ECO:0000313" key="6">
    <source>
        <dbReference type="EMBL" id="KAH6879764.1"/>
    </source>
</evidence>
<dbReference type="SUPFAM" id="SSF52151">
    <property type="entry name" value="FabD/lysophospholipase-like"/>
    <property type="match status" value="1"/>
</dbReference>
<comment type="caution">
    <text evidence="6">The sequence shown here is derived from an EMBL/GenBank/DDBJ whole genome shotgun (WGS) entry which is preliminary data.</text>
</comment>
<dbReference type="PROSITE" id="PS51635">
    <property type="entry name" value="PNPLA"/>
    <property type="match status" value="1"/>
</dbReference>
<gene>
    <name evidence="6" type="ORF">B0T10DRAFT_565956</name>
</gene>
<keyword evidence="3" id="KW-0443">Lipid metabolism</keyword>
<dbReference type="GO" id="GO:0047499">
    <property type="term" value="F:calcium-independent phospholipase A2 activity"/>
    <property type="evidence" value="ECO:0007669"/>
    <property type="project" value="TreeGrafter"/>
</dbReference>
<evidence type="ECO:0000256" key="1">
    <source>
        <dbReference type="ARBA" id="ARBA00022801"/>
    </source>
</evidence>
<dbReference type="EMBL" id="JAGPYM010000028">
    <property type="protein sequence ID" value="KAH6879764.1"/>
    <property type="molecule type" value="Genomic_DNA"/>
</dbReference>
<name>A0A9P9AMR3_9HYPO</name>